<feature type="transmembrane region" description="Helical" evidence="1">
    <location>
        <begin position="57"/>
        <end position="76"/>
    </location>
</feature>
<dbReference type="AlphaFoldDB" id="A0A1V2ZV36"/>
<evidence type="ECO:0000313" key="3">
    <source>
        <dbReference type="Proteomes" id="UP000189177"/>
    </source>
</evidence>
<organism evidence="2 3">
    <name type="scientific">Thioalkalivibrio halophilus</name>
    <dbReference type="NCBI Taxonomy" id="252474"/>
    <lineage>
        <taxon>Bacteria</taxon>
        <taxon>Pseudomonadati</taxon>
        <taxon>Pseudomonadota</taxon>
        <taxon>Gammaproteobacteria</taxon>
        <taxon>Chromatiales</taxon>
        <taxon>Ectothiorhodospiraceae</taxon>
        <taxon>Thioalkalivibrio</taxon>
    </lineage>
</organism>
<accession>A0A1V2ZV36</accession>
<keyword evidence="1" id="KW-0812">Transmembrane</keyword>
<reference evidence="2 3" key="1">
    <citation type="submission" date="2017-02" db="EMBL/GenBank/DDBJ databases">
        <title>Genomic diversity within the haloalkaliphilic genus Thioalkalivibrio.</title>
        <authorList>
            <person name="Ahn A.-C."/>
            <person name="Meier-Kolthoff J."/>
            <person name="Overmars L."/>
            <person name="Richter M."/>
            <person name="Woyke T."/>
            <person name="Sorokin D.Y."/>
            <person name="Muyzer G."/>
        </authorList>
    </citation>
    <scope>NUCLEOTIDE SEQUENCE [LARGE SCALE GENOMIC DNA]</scope>
    <source>
        <strain evidence="2 3">HL17</strain>
    </source>
</reference>
<dbReference type="RefSeq" id="WP_077244910.1">
    <property type="nucleotide sequence ID" value="NZ_MUZR01000070.1"/>
</dbReference>
<sequence>MTQWLNGLASALLGALEALTPMTVIGAFSLGLLVLAGLALAGMVLGRMTRLQAAAPALLTTLGILGTFLGVAIGLLDFDAARVEASVPALLEGLKLAFVTSIVGIALAALLRLLQVLRPEPAAADDPDAAGGAGAAGGNGLPQEPALVPDLLREQRDAMQAVAQRLEAMDRGLEERQQRQHRETLEALDGLAERMSEMSSGHLVAALEQVIRDFNTRLGEQFGENFRRLDASVGRLLEWQGQYRDQMEELRRAFDQAREGMEHSGASLEKLTDQAFRITRHVEDQDATLSSLRRETVELEALLGSIAALRDRATEAFPAMDARLEGMLESLENAIEAGQAAQARWSATEGRSMAAAGGRS</sequence>
<keyword evidence="1" id="KW-1133">Transmembrane helix</keyword>
<keyword evidence="1" id="KW-0472">Membrane</keyword>
<name>A0A1V2ZV36_9GAMM</name>
<feature type="transmembrane region" description="Helical" evidence="1">
    <location>
        <begin position="96"/>
        <end position="114"/>
    </location>
</feature>
<feature type="transmembrane region" description="Helical" evidence="1">
    <location>
        <begin position="20"/>
        <end position="45"/>
    </location>
</feature>
<evidence type="ECO:0000313" key="2">
    <source>
        <dbReference type="EMBL" id="OOC08988.1"/>
    </source>
</evidence>
<proteinExistence type="predicted"/>
<dbReference type="EMBL" id="MUZR01000070">
    <property type="protein sequence ID" value="OOC08988.1"/>
    <property type="molecule type" value="Genomic_DNA"/>
</dbReference>
<comment type="caution">
    <text evidence="2">The sequence shown here is derived from an EMBL/GenBank/DDBJ whole genome shotgun (WGS) entry which is preliminary data.</text>
</comment>
<dbReference type="Proteomes" id="UP000189177">
    <property type="component" value="Unassembled WGS sequence"/>
</dbReference>
<evidence type="ECO:0000256" key="1">
    <source>
        <dbReference type="SAM" id="Phobius"/>
    </source>
</evidence>
<keyword evidence="3" id="KW-1185">Reference proteome</keyword>
<protein>
    <recommendedName>
        <fullName evidence="4">MotA/TolQ/ExbB proton channel domain-containing protein</fullName>
    </recommendedName>
</protein>
<evidence type="ECO:0008006" key="4">
    <source>
        <dbReference type="Google" id="ProtNLM"/>
    </source>
</evidence>
<gene>
    <name evidence="2" type="ORF">B1A74_13310</name>
</gene>
<dbReference type="STRING" id="252474.B1A74_13310"/>
<dbReference type="OrthoDB" id="9798009at2"/>